<dbReference type="PANTHER" id="PTHR30026">
    <property type="entry name" value="OUTER MEMBRANE PROTEIN TOLC"/>
    <property type="match status" value="1"/>
</dbReference>
<evidence type="ECO:0000256" key="7">
    <source>
        <dbReference type="ARBA" id="ARBA00023237"/>
    </source>
</evidence>
<dbReference type="SUPFAM" id="SSF56954">
    <property type="entry name" value="Outer membrane efflux proteins (OEP)"/>
    <property type="match status" value="1"/>
</dbReference>
<dbReference type="Proteomes" id="UP000003240">
    <property type="component" value="Unassembled WGS sequence"/>
</dbReference>
<dbReference type="OrthoDB" id="1680428at2"/>
<evidence type="ECO:0000256" key="5">
    <source>
        <dbReference type="ARBA" id="ARBA00022692"/>
    </source>
</evidence>
<dbReference type="InterPro" id="IPR051906">
    <property type="entry name" value="TolC-like"/>
</dbReference>
<dbReference type="GO" id="GO:0009279">
    <property type="term" value="C:cell outer membrane"/>
    <property type="evidence" value="ECO:0007669"/>
    <property type="project" value="UniProtKB-SubCell"/>
</dbReference>
<gene>
    <name evidence="8" type="ORF">ALO_06095</name>
</gene>
<accession>F7NGN1</accession>
<comment type="subcellular location">
    <subcellularLocation>
        <location evidence="1">Cell outer membrane</location>
    </subcellularLocation>
</comment>
<sequence length="453" mass="50401">MSATRSFLWRWDRLTAVLLAGVSFIGIAAIGLAAEQPMTLEEIVNTAILNNPAVIETQKRWEEKKSRIRLATAQPNPKIGIMKDDIPKNTLNIGEAMMTEISISQELMLPSKIRAMGRMAENEAAMSKAEWSEKRLEVYAQTKQAYYDYLYARQALVIGREAQALMGQLASLAQVNYSTGMVPLQDTLKAQTEYSQMAIDLSNMASMETVARAKLNNLMGRSAAAAFEVKEEFYALPPEFDLAELLKTAASEKPAIAGMEYGLAMAENGLDLAKRQQLPDFELSYGYKMNKGQMIEVMDDGMGMPQVMASDQPDTWRIELMAMIPLWQGKNKAEIKAAEASREASRAALQSMKNMAELDVQMTLTEAQATWRQIELYQHTIVPQAEQTYQAAVVGYTNGKVDFMTVLEGVNTLRNARLGLYKARVDYEKAVANLEKAVGKPLSMTADIMKVKK</sequence>
<keyword evidence="9" id="KW-1185">Reference proteome</keyword>
<dbReference type="GO" id="GO:1990281">
    <property type="term" value="C:efflux pump complex"/>
    <property type="evidence" value="ECO:0007669"/>
    <property type="project" value="TreeGrafter"/>
</dbReference>
<evidence type="ECO:0000313" key="9">
    <source>
        <dbReference type="Proteomes" id="UP000003240"/>
    </source>
</evidence>
<evidence type="ECO:0000256" key="4">
    <source>
        <dbReference type="ARBA" id="ARBA00022452"/>
    </source>
</evidence>
<dbReference type="eggNOG" id="COG1538">
    <property type="taxonomic scope" value="Bacteria"/>
</dbReference>
<keyword evidence="7" id="KW-0998">Cell outer membrane</keyword>
<reference evidence="8 9" key="1">
    <citation type="journal article" date="2011" name="EMBO J.">
        <title>Structural diversity of bacterial flagellar motors.</title>
        <authorList>
            <person name="Chen S."/>
            <person name="Beeby M."/>
            <person name="Murphy G.E."/>
            <person name="Leadbetter J.R."/>
            <person name="Hendrixson D.R."/>
            <person name="Briegel A."/>
            <person name="Li Z."/>
            <person name="Shi J."/>
            <person name="Tocheva E.I."/>
            <person name="Muller A."/>
            <person name="Dobro M.J."/>
            <person name="Jensen G.J."/>
        </authorList>
    </citation>
    <scope>NUCLEOTIDE SEQUENCE [LARGE SCALE GENOMIC DNA]</scope>
    <source>
        <strain evidence="8 9">DSM 6540</strain>
    </source>
</reference>
<dbReference type="AlphaFoldDB" id="F7NGN1"/>
<keyword evidence="5" id="KW-0812">Transmembrane</keyword>
<dbReference type="Pfam" id="PF02321">
    <property type="entry name" value="OEP"/>
    <property type="match status" value="2"/>
</dbReference>
<evidence type="ECO:0000256" key="1">
    <source>
        <dbReference type="ARBA" id="ARBA00004442"/>
    </source>
</evidence>
<evidence type="ECO:0000256" key="6">
    <source>
        <dbReference type="ARBA" id="ARBA00023136"/>
    </source>
</evidence>
<proteinExistence type="inferred from homology"/>
<organism evidence="8 9">
    <name type="scientific">Acetonema longum DSM 6540</name>
    <dbReference type="NCBI Taxonomy" id="1009370"/>
    <lineage>
        <taxon>Bacteria</taxon>
        <taxon>Bacillati</taxon>
        <taxon>Bacillota</taxon>
        <taxon>Negativicutes</taxon>
        <taxon>Acetonemataceae</taxon>
        <taxon>Acetonema</taxon>
    </lineage>
</organism>
<dbReference type="STRING" id="1009370.ALO_06095"/>
<dbReference type="InterPro" id="IPR003423">
    <property type="entry name" value="OMP_efflux"/>
</dbReference>
<evidence type="ECO:0000256" key="3">
    <source>
        <dbReference type="ARBA" id="ARBA00022448"/>
    </source>
</evidence>
<dbReference type="GO" id="GO:0015562">
    <property type="term" value="F:efflux transmembrane transporter activity"/>
    <property type="evidence" value="ECO:0007669"/>
    <property type="project" value="InterPro"/>
</dbReference>
<comment type="similarity">
    <text evidence="2">Belongs to the outer membrane factor (OMF) (TC 1.B.17) family.</text>
</comment>
<comment type="caution">
    <text evidence="8">The sequence shown here is derived from an EMBL/GenBank/DDBJ whole genome shotgun (WGS) entry which is preliminary data.</text>
</comment>
<dbReference type="GO" id="GO:0015288">
    <property type="term" value="F:porin activity"/>
    <property type="evidence" value="ECO:0007669"/>
    <property type="project" value="TreeGrafter"/>
</dbReference>
<keyword evidence="3" id="KW-0813">Transport</keyword>
<evidence type="ECO:0000256" key="2">
    <source>
        <dbReference type="ARBA" id="ARBA00007613"/>
    </source>
</evidence>
<dbReference type="Gene3D" id="1.20.1600.10">
    <property type="entry name" value="Outer membrane efflux proteins (OEP)"/>
    <property type="match status" value="1"/>
</dbReference>
<dbReference type="RefSeq" id="WP_004093846.1">
    <property type="nucleotide sequence ID" value="NZ_AFGF01000049.1"/>
</dbReference>
<protein>
    <submittedName>
        <fullName evidence="8">Outer membrane protein</fullName>
    </submittedName>
</protein>
<keyword evidence="4" id="KW-1134">Transmembrane beta strand</keyword>
<keyword evidence="6" id="KW-0472">Membrane</keyword>
<dbReference type="EMBL" id="AFGF01000049">
    <property type="protein sequence ID" value="EGO64835.1"/>
    <property type="molecule type" value="Genomic_DNA"/>
</dbReference>
<evidence type="ECO:0000313" key="8">
    <source>
        <dbReference type="EMBL" id="EGO64835.1"/>
    </source>
</evidence>
<name>F7NGN1_9FIRM</name>
<dbReference type="PANTHER" id="PTHR30026:SF21">
    <property type="entry name" value="SLR1270 PROTEIN"/>
    <property type="match status" value="1"/>
</dbReference>